<dbReference type="Gene3D" id="3.20.20.70">
    <property type="entry name" value="Aldolase class I"/>
    <property type="match status" value="1"/>
</dbReference>
<name>A0A1A9F1T6_9GAMM</name>
<reference evidence="4 5" key="2">
    <citation type="journal article" date="2018" name="Int. J. Syst. Evol. Microbiol.">
        <title>Marinobacterium aestuarii sp. nov., a benzene-degrading marine bacterium isolated from estuary sediment.</title>
        <authorList>
            <person name="Bae S.S."/>
            <person name="Jung J."/>
            <person name="Chung D."/>
            <person name="Baek K."/>
        </authorList>
    </citation>
    <scope>NUCLEOTIDE SEQUENCE [LARGE SCALE GENOMIC DNA]</scope>
    <source>
        <strain evidence="4 5">ST58-10</strain>
    </source>
</reference>
<dbReference type="EMBL" id="CP015839">
    <property type="protein sequence ID" value="ANG64137.1"/>
    <property type="molecule type" value="Genomic_DNA"/>
</dbReference>
<reference evidence="5" key="1">
    <citation type="submission" date="2016-05" db="EMBL/GenBank/DDBJ databases">
        <authorList>
            <person name="Baek K."/>
            <person name="Yang S.-J."/>
        </authorList>
    </citation>
    <scope>NUCLEOTIDE SEQUENCE [LARGE SCALE GENOMIC DNA]</scope>
    <source>
        <strain evidence="5">ST58-10</strain>
    </source>
</reference>
<dbReference type="Pfam" id="PF00724">
    <property type="entry name" value="Oxidored_FMN"/>
    <property type="match status" value="1"/>
</dbReference>
<dbReference type="GO" id="GO:0016491">
    <property type="term" value="F:oxidoreductase activity"/>
    <property type="evidence" value="ECO:0007669"/>
    <property type="project" value="UniProtKB-KW"/>
</dbReference>
<accession>A0A1A9F1T6</accession>
<keyword evidence="5" id="KW-1185">Reference proteome</keyword>
<dbReference type="RefSeq" id="WP_067385479.1">
    <property type="nucleotide sequence ID" value="NZ_CP015839.1"/>
</dbReference>
<dbReference type="SUPFAM" id="SSF51395">
    <property type="entry name" value="FMN-linked oxidoreductases"/>
    <property type="match status" value="1"/>
</dbReference>
<dbReference type="KEGG" id="mars:A8C75_17775"/>
<dbReference type="InterPro" id="IPR051799">
    <property type="entry name" value="NADH_flavin_oxidoreductase"/>
</dbReference>
<evidence type="ECO:0000256" key="2">
    <source>
        <dbReference type="ARBA" id="ARBA00023002"/>
    </source>
</evidence>
<keyword evidence="1" id="KW-0285">Flavoprotein</keyword>
<gene>
    <name evidence="4" type="ORF">A8C75_17775</name>
</gene>
<dbReference type="InterPro" id="IPR013785">
    <property type="entry name" value="Aldolase_TIM"/>
</dbReference>
<proteinExistence type="predicted"/>
<evidence type="ECO:0000256" key="1">
    <source>
        <dbReference type="ARBA" id="ARBA00022630"/>
    </source>
</evidence>
<dbReference type="Proteomes" id="UP000078070">
    <property type="component" value="Chromosome"/>
</dbReference>
<feature type="domain" description="NADH:flavin oxidoreductase/NADH oxidase N-terminal" evidence="3">
    <location>
        <begin position="1"/>
        <end position="217"/>
    </location>
</feature>
<keyword evidence="2" id="KW-0560">Oxidoreductase</keyword>
<sequence>MTRVSAGADGLVTPQMIDYYLGFAEGGFGLIITEGLYTDRVYSQGYQGQPGLTCQAQAESWAPLNQALHAAGARSIAQLMHAGALSQFNGFNTDTAGPSAVKPRGQQMGFYDGEGGYAIPRAMTQSDIDAAIAGFAGAAQRAQAAGFDGVEVHGANGYLLDQFLSAGSNERTDGYGGTPQNRVRLILEVIAAVRAATSADFVIGVRISQKKVNDDQHLWPEGEAAAAAIFGAIGQAALANPDWVLRARSGTALREFEFAMLAPRADLDNAQRYFAERASVVSA</sequence>
<protein>
    <recommendedName>
        <fullName evidence="3">NADH:flavin oxidoreductase/NADH oxidase N-terminal domain-containing protein</fullName>
    </recommendedName>
</protein>
<dbReference type="STRING" id="1821621.A8C75_17775"/>
<dbReference type="PANTHER" id="PTHR43656">
    <property type="entry name" value="BINDING OXIDOREDUCTASE, PUTATIVE (AFU_ORTHOLOGUE AFUA_2G08260)-RELATED"/>
    <property type="match status" value="1"/>
</dbReference>
<evidence type="ECO:0000313" key="4">
    <source>
        <dbReference type="EMBL" id="ANG64137.1"/>
    </source>
</evidence>
<dbReference type="AlphaFoldDB" id="A0A1A9F1T6"/>
<dbReference type="InterPro" id="IPR001155">
    <property type="entry name" value="OxRdtase_FMN_N"/>
</dbReference>
<dbReference type="GO" id="GO:0010181">
    <property type="term" value="F:FMN binding"/>
    <property type="evidence" value="ECO:0007669"/>
    <property type="project" value="InterPro"/>
</dbReference>
<dbReference type="PANTHER" id="PTHR43656:SF2">
    <property type="entry name" value="BINDING OXIDOREDUCTASE, PUTATIVE (AFU_ORTHOLOGUE AFUA_2G08260)-RELATED"/>
    <property type="match status" value="1"/>
</dbReference>
<organism evidence="4 5">
    <name type="scientific">Marinobacterium aestuarii</name>
    <dbReference type="NCBI Taxonomy" id="1821621"/>
    <lineage>
        <taxon>Bacteria</taxon>
        <taxon>Pseudomonadati</taxon>
        <taxon>Pseudomonadota</taxon>
        <taxon>Gammaproteobacteria</taxon>
        <taxon>Oceanospirillales</taxon>
        <taxon>Oceanospirillaceae</taxon>
        <taxon>Marinobacterium</taxon>
    </lineage>
</organism>
<evidence type="ECO:0000313" key="5">
    <source>
        <dbReference type="Proteomes" id="UP000078070"/>
    </source>
</evidence>
<evidence type="ECO:0000259" key="3">
    <source>
        <dbReference type="Pfam" id="PF00724"/>
    </source>
</evidence>